<gene>
    <name evidence="1" type="ORF">Glove_264g14</name>
</gene>
<sequence length="73" mass="8926">MNVLNSLSLQKIESDEVYELISQVSHLQELYFKWAKIYRWMLERRALIEKMIEFEKRTHVLLSKFIPTIGRRK</sequence>
<accession>A0A397IC66</accession>
<dbReference type="EMBL" id="PQFF01000241">
    <property type="protein sequence ID" value="RHZ70944.1"/>
    <property type="molecule type" value="Genomic_DNA"/>
</dbReference>
<reference evidence="1 2" key="1">
    <citation type="submission" date="2018-08" db="EMBL/GenBank/DDBJ databases">
        <title>Genome and evolution of the arbuscular mycorrhizal fungus Diversispora epigaea (formerly Glomus versiforme) and its bacterial endosymbionts.</title>
        <authorList>
            <person name="Sun X."/>
            <person name="Fei Z."/>
            <person name="Harrison M."/>
        </authorList>
    </citation>
    <scope>NUCLEOTIDE SEQUENCE [LARGE SCALE GENOMIC DNA]</scope>
    <source>
        <strain evidence="1 2">IT104</strain>
    </source>
</reference>
<dbReference type="Proteomes" id="UP000266861">
    <property type="component" value="Unassembled WGS sequence"/>
</dbReference>
<comment type="caution">
    <text evidence="1">The sequence shown here is derived from an EMBL/GenBank/DDBJ whole genome shotgun (WGS) entry which is preliminary data.</text>
</comment>
<keyword evidence="2" id="KW-1185">Reference proteome</keyword>
<dbReference type="AlphaFoldDB" id="A0A397IC66"/>
<evidence type="ECO:0000313" key="2">
    <source>
        <dbReference type="Proteomes" id="UP000266861"/>
    </source>
</evidence>
<name>A0A397IC66_9GLOM</name>
<dbReference type="STRING" id="1348612.A0A397IC66"/>
<protein>
    <submittedName>
        <fullName evidence="1">Uncharacterized protein</fullName>
    </submittedName>
</protein>
<organism evidence="1 2">
    <name type="scientific">Diversispora epigaea</name>
    <dbReference type="NCBI Taxonomy" id="1348612"/>
    <lineage>
        <taxon>Eukaryota</taxon>
        <taxon>Fungi</taxon>
        <taxon>Fungi incertae sedis</taxon>
        <taxon>Mucoromycota</taxon>
        <taxon>Glomeromycotina</taxon>
        <taxon>Glomeromycetes</taxon>
        <taxon>Diversisporales</taxon>
        <taxon>Diversisporaceae</taxon>
        <taxon>Diversispora</taxon>
    </lineage>
</organism>
<dbReference type="OrthoDB" id="642895at2759"/>
<evidence type="ECO:0000313" key="1">
    <source>
        <dbReference type="EMBL" id="RHZ70944.1"/>
    </source>
</evidence>
<proteinExistence type="predicted"/>